<dbReference type="PANTHER" id="PTHR18034:SF3">
    <property type="entry name" value="PRE-MRNA-SPLICING FACTOR CWC22 HOMOLOG"/>
    <property type="match status" value="1"/>
</dbReference>
<feature type="domain" description="SH2" evidence="16">
    <location>
        <begin position="855"/>
        <end position="922"/>
    </location>
</feature>
<dbReference type="Pfam" id="PF07714">
    <property type="entry name" value="PK_Tyr_Ser-Thr"/>
    <property type="match status" value="1"/>
</dbReference>
<dbReference type="Gene3D" id="3.30.505.10">
    <property type="entry name" value="SH2 domain"/>
    <property type="match status" value="1"/>
</dbReference>
<keyword evidence="9" id="KW-0508">mRNA splicing</keyword>
<dbReference type="Pfam" id="PF02847">
    <property type="entry name" value="MA3"/>
    <property type="match status" value="1"/>
</dbReference>
<keyword evidence="7 13" id="KW-0067">ATP-binding</keyword>
<dbReference type="OrthoDB" id="1924287at2759"/>
<feature type="compositionally biased region" description="Basic and acidic residues" evidence="15">
    <location>
        <begin position="700"/>
        <end position="747"/>
    </location>
</feature>
<dbReference type="GO" id="GO:0016607">
    <property type="term" value="C:nuclear speck"/>
    <property type="evidence" value="ECO:0007669"/>
    <property type="project" value="UniProtKB-SubCell"/>
</dbReference>
<dbReference type="InterPro" id="IPR017441">
    <property type="entry name" value="Protein_kinase_ATP_BS"/>
</dbReference>
<dbReference type="InterPro" id="IPR001245">
    <property type="entry name" value="Ser-Thr/Tyr_kinase_cat_dom"/>
</dbReference>
<organism evidence="19 20">
    <name type="scientific">Onchocerca flexuosa</name>
    <dbReference type="NCBI Taxonomy" id="387005"/>
    <lineage>
        <taxon>Eukaryota</taxon>
        <taxon>Metazoa</taxon>
        <taxon>Ecdysozoa</taxon>
        <taxon>Nematoda</taxon>
        <taxon>Chromadorea</taxon>
        <taxon>Rhabditida</taxon>
        <taxon>Spirurina</taxon>
        <taxon>Spiruromorpha</taxon>
        <taxon>Filarioidea</taxon>
        <taxon>Onchocercidae</taxon>
        <taxon>Onchocerca</taxon>
    </lineage>
</organism>
<feature type="compositionally biased region" description="Basic and acidic residues" evidence="15">
    <location>
        <begin position="576"/>
        <end position="586"/>
    </location>
</feature>
<keyword evidence="10" id="KW-0539">Nucleus</keyword>
<dbReference type="SMART" id="SM00219">
    <property type="entry name" value="TyrKc"/>
    <property type="match status" value="1"/>
</dbReference>
<keyword evidence="8 14" id="KW-0829">Tyrosine-protein kinase</keyword>
<keyword evidence="5 13" id="KW-0547">Nucleotide-binding</keyword>
<dbReference type="InterPro" id="IPR050781">
    <property type="entry name" value="CWC22_splicing_factor"/>
</dbReference>
<evidence type="ECO:0000256" key="4">
    <source>
        <dbReference type="ARBA" id="ARBA00022679"/>
    </source>
</evidence>
<dbReference type="GO" id="GO:0005524">
    <property type="term" value="F:ATP binding"/>
    <property type="evidence" value="ECO:0007669"/>
    <property type="project" value="UniProtKB-UniRule"/>
</dbReference>
<evidence type="ECO:0000259" key="17">
    <source>
        <dbReference type="PROSITE" id="PS50011"/>
    </source>
</evidence>
<dbReference type="Gene3D" id="1.10.510.10">
    <property type="entry name" value="Transferase(Phosphotransferase) domain 1"/>
    <property type="match status" value="1"/>
</dbReference>
<evidence type="ECO:0000256" key="11">
    <source>
        <dbReference type="ARBA" id="ARBA00051245"/>
    </source>
</evidence>
<evidence type="ECO:0000259" key="16">
    <source>
        <dbReference type="PROSITE" id="PS50001"/>
    </source>
</evidence>
<evidence type="ECO:0000256" key="10">
    <source>
        <dbReference type="ARBA" id="ARBA00023242"/>
    </source>
</evidence>
<dbReference type="CDD" id="cd00192">
    <property type="entry name" value="PTKc"/>
    <property type="match status" value="1"/>
</dbReference>
<dbReference type="PANTHER" id="PTHR18034">
    <property type="entry name" value="CELL CYCLE CONTROL PROTEIN CWF22-RELATED"/>
    <property type="match status" value="1"/>
</dbReference>
<dbReference type="Pfam" id="PF02854">
    <property type="entry name" value="MIF4G"/>
    <property type="match status" value="1"/>
</dbReference>
<feature type="region of interest" description="Disordered" evidence="15">
    <location>
        <begin position="302"/>
        <end position="330"/>
    </location>
</feature>
<comment type="similarity">
    <text evidence="14">Belongs to the protein kinase superfamily. Tyr protein kinase family.</text>
</comment>
<name>A0A238C1J5_9BILA</name>
<proteinExistence type="inferred from homology"/>
<dbReference type="GO" id="GO:0003723">
    <property type="term" value="F:RNA binding"/>
    <property type="evidence" value="ECO:0007669"/>
    <property type="project" value="InterPro"/>
</dbReference>
<evidence type="ECO:0000256" key="12">
    <source>
        <dbReference type="PROSITE-ProRule" id="PRU00191"/>
    </source>
</evidence>
<dbReference type="InterPro" id="IPR008266">
    <property type="entry name" value="Tyr_kinase_AS"/>
</dbReference>
<evidence type="ECO:0000256" key="14">
    <source>
        <dbReference type="RuleBase" id="RU362096"/>
    </source>
</evidence>
<dbReference type="PROSITE" id="PS50011">
    <property type="entry name" value="PROTEIN_KINASE_DOM"/>
    <property type="match status" value="1"/>
</dbReference>
<accession>A0A238C1J5</accession>
<evidence type="ECO:0000256" key="8">
    <source>
        <dbReference type="ARBA" id="ARBA00023137"/>
    </source>
</evidence>
<keyword evidence="3" id="KW-0507">mRNA processing</keyword>
<dbReference type="GO" id="GO:0000398">
    <property type="term" value="P:mRNA splicing, via spliceosome"/>
    <property type="evidence" value="ECO:0007669"/>
    <property type="project" value="TreeGrafter"/>
</dbReference>
<dbReference type="PROSITE" id="PS50001">
    <property type="entry name" value="SH2"/>
    <property type="match status" value="1"/>
</dbReference>
<dbReference type="SMART" id="SM00543">
    <property type="entry name" value="MIF4G"/>
    <property type="match status" value="1"/>
</dbReference>
<evidence type="ECO:0000256" key="7">
    <source>
        <dbReference type="ARBA" id="ARBA00022840"/>
    </source>
</evidence>
<dbReference type="SUPFAM" id="SSF56112">
    <property type="entry name" value="Protein kinase-like (PK-like)"/>
    <property type="match status" value="1"/>
</dbReference>
<keyword evidence="12" id="KW-0727">SH2 domain</keyword>
<evidence type="ECO:0000256" key="2">
    <source>
        <dbReference type="ARBA" id="ARBA00006856"/>
    </source>
</evidence>
<reference evidence="19 20" key="1">
    <citation type="submission" date="2015-12" db="EMBL/GenBank/DDBJ databases">
        <title>Draft genome of the nematode, Onchocerca flexuosa.</title>
        <authorList>
            <person name="Mitreva M."/>
        </authorList>
    </citation>
    <scope>NUCLEOTIDE SEQUENCE [LARGE SCALE GENOMIC DNA]</scope>
    <source>
        <strain evidence="19">Red Deer</strain>
    </source>
</reference>
<evidence type="ECO:0000313" key="20">
    <source>
        <dbReference type="Proteomes" id="UP000242913"/>
    </source>
</evidence>
<keyword evidence="4 14" id="KW-0808">Transferase</keyword>
<evidence type="ECO:0000313" key="19">
    <source>
        <dbReference type="EMBL" id="OZC11361.1"/>
    </source>
</evidence>
<dbReference type="SMART" id="SM00252">
    <property type="entry name" value="SH2"/>
    <property type="match status" value="1"/>
</dbReference>
<dbReference type="SMART" id="SM00544">
    <property type="entry name" value="MA3"/>
    <property type="match status" value="1"/>
</dbReference>
<dbReference type="PROSITE" id="PS00109">
    <property type="entry name" value="PROTEIN_KINASE_TYR"/>
    <property type="match status" value="1"/>
</dbReference>
<dbReference type="PROSITE" id="PS00107">
    <property type="entry name" value="PROTEIN_KINASE_ATP"/>
    <property type="match status" value="1"/>
</dbReference>
<evidence type="ECO:0000256" key="5">
    <source>
        <dbReference type="ARBA" id="ARBA00022741"/>
    </source>
</evidence>
<comment type="subcellular location">
    <subcellularLocation>
        <location evidence="1">Nucleus speckle</location>
    </subcellularLocation>
</comment>
<dbReference type="EMBL" id="KZ269981">
    <property type="protein sequence ID" value="OZC11361.1"/>
    <property type="molecule type" value="Genomic_DNA"/>
</dbReference>
<dbReference type="InterPro" id="IPR016024">
    <property type="entry name" value="ARM-type_fold"/>
</dbReference>
<gene>
    <name evidence="19" type="ORF">X798_01777</name>
</gene>
<evidence type="ECO:0000256" key="13">
    <source>
        <dbReference type="PROSITE-ProRule" id="PRU10141"/>
    </source>
</evidence>
<protein>
    <recommendedName>
        <fullName evidence="14">Tyrosine-protein kinase</fullName>
        <ecNumber evidence="14">2.7.10.2</ecNumber>
    </recommendedName>
</protein>
<dbReference type="FunFam" id="1.25.40.180:FF:000004">
    <property type="entry name" value="pre-mRNA-splicing factor CWC22 homolog"/>
    <property type="match status" value="1"/>
</dbReference>
<dbReference type="SUPFAM" id="SSF55550">
    <property type="entry name" value="SH2 domain"/>
    <property type="match status" value="1"/>
</dbReference>
<dbReference type="InterPro" id="IPR003891">
    <property type="entry name" value="Initiation_fac_eIF4g_MI"/>
</dbReference>
<keyword evidence="20" id="KW-1185">Reference proteome</keyword>
<sequence>MPSELEKAQKPKKDMDLLHTRTGGAYIPPAKLKMMQEQISDKNSEVYQRLNWERLKKRIHGQVNKANTSNLLNVIRDLLQENVIRGRGLLARSIIQAQSYSPTFSNVYAAVVAVINSHFPNIGMLIIHRLLIQFKRCYKRNDKTSTITISKFIAHLINQQVIHEILALEMMILMLENPTDDSVEITVAFLKECGAKLSEISPRGLNAIFDRLRSILSDSDIDKRIQYMIEVIFHIRKDKFQAYPALIDDLDLIEEDDQITHTITLEDLLMPENELNVFKYDPEFEKHENEYEEIRRDAIGLAEESSDEEEGEETPDEEITENQEGEKQSTVIIDNTEQNLVAFRRNIYLTIQSSLDFQEAAHKLLKIDLKSGQDVELCNMIVDCCAQQRTYEKFYGLLAERFCRLRKEFQEAFERIARDTYNTIHRFEYNKLRNMACLVAHLLSTDAISWNILDQISLNEEDTTSSGRIYIKIVFQELAEFLGVENLLQRIRDPTMQSSFDKIFPRDNPNNTRFSINFFTTIGLGYLTVDLRLHLDQARKKARAKEDSLSSESSLSDSDSDESSSDSTSSTSSSKTDGDDNNEKLKHNMKALQKGEQIKNAPKTVKKENYSLKDTGRENEYDWKNGSHGRESEVAERYGNDRKKMKRRSFDKESDRKMGKKYEEKRKDNKVDEPNVKKHKKSTIEREDNEERRNERKKHDRTEHKVNKMEERKCDEKQKRRRRDSNDMENREKHSNNEESDQDDRRGRMISKQEQQKETVNPFLSEQFTRAAFSHYFYLQIMAGIPLNCLQDIINNFLFFFVEIPFMFPSNVPQDGMTRSWCIISSSDIQILDLKKDSSKKSRTQQRKELEEQHWYHGLLSREDIEKLLVKNGDFLVRVTDIQGVHQIVLSIHIGERNIHLTIAVLVASFSYSEFIWKFPNIHKYSSCSTHGGWSFSIFSAAKRKKVCFNLRLGAILQGDVRNIHKIKVKDASGKDIRLGDGVPRPKWLVGYDAINYDKNAPPLGSGNFADVYLGTFVCNKDGNKQVIPVAIKIIKPEKDCGREAKQSMIREGKIMSFYNHENVVQFYGVACDRPPIAIVMEYCPGGSLENHLKKQKENIVIGERIEYCLEAALGMRYLHMQRCLHRDLAARNCLISMDGLIKISDFGLSKTNALDKDNFEMTDIPVRWMAPETLVKNPYFSKKSDVWSFGVLLYEVFNMGIKPWPNDENKKIATNIRHLRMPQMPVITPLPIKALVSTIWIKNADNRPSFKIICKKLYDMQKGDLKPPPIAECAVNRIPNVKRVEYTKIEHILDETEETVAEPVDGEGMTTEETIEGGKRVHRGPIKSFFVTPGPAHIVQFHFIEKCYIRCITLCIFTFFAMVGEINYSYHIVDSMINKCVQN</sequence>
<dbReference type="SUPFAM" id="SSF48371">
    <property type="entry name" value="ARM repeat"/>
    <property type="match status" value="1"/>
</dbReference>
<evidence type="ECO:0000256" key="15">
    <source>
        <dbReference type="SAM" id="MobiDB-lite"/>
    </source>
</evidence>
<comment type="catalytic activity">
    <reaction evidence="11 14">
        <text>L-tyrosyl-[protein] + ATP = O-phospho-L-tyrosyl-[protein] + ADP + H(+)</text>
        <dbReference type="Rhea" id="RHEA:10596"/>
        <dbReference type="Rhea" id="RHEA-COMP:10136"/>
        <dbReference type="Rhea" id="RHEA-COMP:20101"/>
        <dbReference type="ChEBI" id="CHEBI:15378"/>
        <dbReference type="ChEBI" id="CHEBI:30616"/>
        <dbReference type="ChEBI" id="CHEBI:46858"/>
        <dbReference type="ChEBI" id="CHEBI:61978"/>
        <dbReference type="ChEBI" id="CHEBI:456216"/>
        <dbReference type="EC" id="2.7.10.2"/>
    </reaction>
</comment>
<feature type="compositionally biased region" description="Low complexity" evidence="15">
    <location>
        <begin position="565"/>
        <end position="574"/>
    </location>
</feature>
<dbReference type="InterPro" id="IPR011009">
    <property type="entry name" value="Kinase-like_dom_sf"/>
</dbReference>
<dbReference type="InterPro" id="IPR000719">
    <property type="entry name" value="Prot_kinase_dom"/>
</dbReference>
<dbReference type="Proteomes" id="UP000242913">
    <property type="component" value="Unassembled WGS sequence"/>
</dbReference>
<dbReference type="InterPro" id="IPR020635">
    <property type="entry name" value="Tyr_kinase_cat_dom"/>
</dbReference>
<evidence type="ECO:0000256" key="3">
    <source>
        <dbReference type="ARBA" id="ARBA00022664"/>
    </source>
</evidence>
<dbReference type="EC" id="2.7.10.2" evidence="14"/>
<evidence type="ECO:0000256" key="6">
    <source>
        <dbReference type="ARBA" id="ARBA00022777"/>
    </source>
</evidence>
<dbReference type="GO" id="GO:0004715">
    <property type="term" value="F:non-membrane spanning protein tyrosine kinase activity"/>
    <property type="evidence" value="ECO:0007669"/>
    <property type="project" value="UniProtKB-EC"/>
</dbReference>
<dbReference type="PROSITE" id="PS51366">
    <property type="entry name" value="MI"/>
    <property type="match status" value="1"/>
</dbReference>
<dbReference type="PRINTS" id="PR00109">
    <property type="entry name" value="TYRKINASE"/>
</dbReference>
<feature type="binding site" evidence="13">
    <location>
        <position position="1033"/>
    </location>
    <ligand>
        <name>ATP</name>
        <dbReference type="ChEBI" id="CHEBI:30616"/>
    </ligand>
</feature>
<feature type="domain" description="MI" evidence="18">
    <location>
        <begin position="342"/>
        <end position="458"/>
    </location>
</feature>
<feature type="region of interest" description="Disordered" evidence="15">
    <location>
        <begin position="543"/>
        <end position="761"/>
    </location>
</feature>
<dbReference type="Gene3D" id="1.25.40.180">
    <property type="match status" value="1"/>
</dbReference>
<comment type="similarity">
    <text evidence="2">Belongs to the CWC22 family.</text>
</comment>
<feature type="compositionally biased region" description="Basic and acidic residues" evidence="15">
    <location>
        <begin position="605"/>
        <end position="694"/>
    </location>
</feature>
<dbReference type="Pfam" id="PF00017">
    <property type="entry name" value="SH2"/>
    <property type="match status" value="1"/>
</dbReference>
<feature type="compositionally biased region" description="Acidic residues" evidence="15">
    <location>
        <begin position="304"/>
        <end position="323"/>
    </location>
</feature>
<keyword evidence="6 14" id="KW-0418">Kinase</keyword>
<feature type="domain" description="Protein kinase" evidence="17">
    <location>
        <begin position="998"/>
        <end position="1260"/>
    </location>
</feature>
<evidence type="ECO:0000259" key="18">
    <source>
        <dbReference type="PROSITE" id="PS51366"/>
    </source>
</evidence>
<evidence type="ECO:0000256" key="1">
    <source>
        <dbReference type="ARBA" id="ARBA00004324"/>
    </source>
</evidence>
<dbReference type="GO" id="GO:0071013">
    <property type="term" value="C:catalytic step 2 spliceosome"/>
    <property type="evidence" value="ECO:0007669"/>
    <property type="project" value="TreeGrafter"/>
</dbReference>
<dbReference type="InterPro" id="IPR036860">
    <property type="entry name" value="SH2_dom_sf"/>
</dbReference>
<dbReference type="InterPro" id="IPR003890">
    <property type="entry name" value="MIF4G-like_typ-3"/>
</dbReference>
<dbReference type="InterPro" id="IPR000980">
    <property type="entry name" value="SH2"/>
</dbReference>
<evidence type="ECO:0000256" key="9">
    <source>
        <dbReference type="ARBA" id="ARBA00023187"/>
    </source>
</evidence>